<evidence type="ECO:0000313" key="2">
    <source>
        <dbReference type="EMBL" id="KAK6116649.1"/>
    </source>
</evidence>
<dbReference type="NCBIfam" id="TIGR01640">
    <property type="entry name" value="F_box_assoc_1"/>
    <property type="match status" value="1"/>
</dbReference>
<name>A0ABR0U2E0_REHGL</name>
<dbReference type="InterPro" id="IPR050796">
    <property type="entry name" value="SCF_F-box_component"/>
</dbReference>
<dbReference type="InterPro" id="IPR036047">
    <property type="entry name" value="F-box-like_dom_sf"/>
</dbReference>
<proteinExistence type="predicted"/>
<evidence type="ECO:0000313" key="3">
    <source>
        <dbReference type="Proteomes" id="UP001318860"/>
    </source>
</evidence>
<dbReference type="InterPro" id="IPR013187">
    <property type="entry name" value="F-box-assoc_dom_typ3"/>
</dbReference>
<dbReference type="PANTHER" id="PTHR31672">
    <property type="entry name" value="BNACNNG10540D PROTEIN"/>
    <property type="match status" value="1"/>
</dbReference>
<reference evidence="2 3" key="1">
    <citation type="journal article" date="2021" name="Comput. Struct. Biotechnol. J.">
        <title>De novo genome assembly of the potent medicinal plant Rehmannia glutinosa using nanopore technology.</title>
        <authorList>
            <person name="Ma L."/>
            <person name="Dong C."/>
            <person name="Song C."/>
            <person name="Wang X."/>
            <person name="Zheng X."/>
            <person name="Niu Y."/>
            <person name="Chen S."/>
            <person name="Feng W."/>
        </authorList>
    </citation>
    <scope>NUCLEOTIDE SEQUENCE [LARGE SCALE GENOMIC DNA]</scope>
    <source>
        <strain evidence="2">DH-2019</strain>
    </source>
</reference>
<dbReference type="InterPro" id="IPR017451">
    <property type="entry name" value="F-box-assoc_interact_dom"/>
</dbReference>
<dbReference type="PANTHER" id="PTHR31672:SF11">
    <property type="entry name" value="F-BOX PROTEIN CPR1-LIKE ISOFORM X2"/>
    <property type="match status" value="1"/>
</dbReference>
<dbReference type="SUPFAM" id="SSF81383">
    <property type="entry name" value="F-box domain"/>
    <property type="match status" value="1"/>
</dbReference>
<gene>
    <name evidence="2" type="ORF">DH2020_049612</name>
</gene>
<evidence type="ECO:0000259" key="1">
    <source>
        <dbReference type="Pfam" id="PF08268"/>
    </source>
</evidence>
<feature type="domain" description="F-box associated beta-propeller type 3" evidence="1">
    <location>
        <begin position="111"/>
        <end position="343"/>
    </location>
</feature>
<accession>A0ABR0U2E0</accession>
<comment type="caution">
    <text evidence="2">The sequence shown here is derived from an EMBL/GenBank/DDBJ whole genome shotgun (WGS) entry which is preliminary data.</text>
</comment>
<organism evidence="2 3">
    <name type="scientific">Rehmannia glutinosa</name>
    <name type="common">Chinese foxglove</name>
    <dbReference type="NCBI Taxonomy" id="99300"/>
    <lineage>
        <taxon>Eukaryota</taxon>
        <taxon>Viridiplantae</taxon>
        <taxon>Streptophyta</taxon>
        <taxon>Embryophyta</taxon>
        <taxon>Tracheophyta</taxon>
        <taxon>Spermatophyta</taxon>
        <taxon>Magnoliopsida</taxon>
        <taxon>eudicotyledons</taxon>
        <taxon>Gunneridae</taxon>
        <taxon>Pentapetalae</taxon>
        <taxon>asterids</taxon>
        <taxon>lamiids</taxon>
        <taxon>Lamiales</taxon>
        <taxon>Orobanchaceae</taxon>
        <taxon>Rehmannieae</taxon>
        <taxon>Rehmannia</taxon>
    </lineage>
</organism>
<dbReference type="Pfam" id="PF08268">
    <property type="entry name" value="FBA_3"/>
    <property type="match status" value="1"/>
</dbReference>
<protein>
    <recommendedName>
        <fullName evidence="1">F-box associated beta-propeller type 3 domain-containing protein</fullName>
    </recommendedName>
</protein>
<dbReference type="Gene3D" id="1.20.1280.50">
    <property type="match status" value="1"/>
</dbReference>
<keyword evidence="3" id="KW-1185">Reference proteome</keyword>
<dbReference type="Proteomes" id="UP001318860">
    <property type="component" value="Unassembled WGS sequence"/>
</dbReference>
<sequence>MRLCRVRGITWNGDAKRQHRLLAEFLRGSQNRLAIVEQETTSLDLETEVQNDHVTTLSDDLLFKIFILVPAESLYMLQFVCKKWSYFHVMDLDHGKDRFIESGLVDTFDVRASCDGLVLATMEKKLILMNPVTRRHVLLPLGAGGNFGVETFGVAFCNEAKTYKIVRFFRERSGCTSCDILNISTRKWTKMDGLSSELIGDIKQILVSIDESLYWKLREHSCDCFVSMNVDDEKFSIKKLPISCGVADRLIEIGGNLGLVTHDQELNLLQVWILMINDGGLRGNWIKSYNIGLSVDVAYPLPICSTRNGKEMVVENLGQHYLYVYNFDKDEMRLVYARDDDDDAWYERIDKLYIPHRNTLVSWEDHTS</sequence>
<dbReference type="EMBL" id="JABTTQ020003487">
    <property type="protein sequence ID" value="KAK6116649.1"/>
    <property type="molecule type" value="Genomic_DNA"/>
</dbReference>